<dbReference type="Pfam" id="PF07686">
    <property type="entry name" value="V-set"/>
    <property type="match status" value="1"/>
</dbReference>
<dbReference type="FunFam" id="2.60.40.10:FF:001878">
    <property type="entry name" value="Immunoglobulin heavy variable 1-4"/>
    <property type="match status" value="1"/>
</dbReference>
<keyword evidence="7" id="KW-1185">Reference proteome</keyword>
<dbReference type="Gene3D" id="2.60.40.10">
    <property type="entry name" value="Immunoglobulins"/>
    <property type="match status" value="1"/>
</dbReference>
<evidence type="ECO:0000256" key="2">
    <source>
        <dbReference type="ARBA" id="ARBA00023130"/>
    </source>
</evidence>
<feature type="chain" id="PRO_5004865364" description="Ig-like domain-containing protein" evidence="4">
    <location>
        <begin position="22"/>
        <end position="123"/>
    </location>
</feature>
<dbReference type="OMA" id="HSYATFY"/>
<keyword evidence="3" id="KW-1280">Immunoglobulin</keyword>
<evidence type="ECO:0000313" key="7">
    <source>
        <dbReference type="Proteomes" id="UP000018468"/>
    </source>
</evidence>
<evidence type="ECO:0000313" key="6">
    <source>
        <dbReference type="Ensembl" id="ENSLOCP00000001472.1"/>
    </source>
</evidence>
<protein>
    <recommendedName>
        <fullName evidence="5">Ig-like domain-containing protein</fullName>
    </recommendedName>
</protein>
<reference evidence="6" key="2">
    <citation type="submission" date="2025-08" db="UniProtKB">
        <authorList>
            <consortium name="Ensembl"/>
        </authorList>
    </citation>
    <scope>IDENTIFICATION</scope>
</reference>
<keyword evidence="2" id="KW-1064">Adaptive immunity</keyword>
<dbReference type="PANTHER" id="PTHR23266">
    <property type="entry name" value="IMMUNOGLOBULIN HEAVY CHAIN"/>
    <property type="match status" value="1"/>
</dbReference>
<dbReference type="HOGENOM" id="CLU_077975_5_1_1"/>
<organism evidence="6 7">
    <name type="scientific">Lepisosteus oculatus</name>
    <name type="common">Spotted gar</name>
    <dbReference type="NCBI Taxonomy" id="7918"/>
    <lineage>
        <taxon>Eukaryota</taxon>
        <taxon>Metazoa</taxon>
        <taxon>Chordata</taxon>
        <taxon>Craniata</taxon>
        <taxon>Vertebrata</taxon>
        <taxon>Euteleostomi</taxon>
        <taxon>Actinopterygii</taxon>
        <taxon>Neopterygii</taxon>
        <taxon>Holostei</taxon>
        <taxon>Semionotiformes</taxon>
        <taxon>Lepisosteidae</taxon>
        <taxon>Lepisosteus</taxon>
    </lineage>
</organism>
<feature type="domain" description="Ig-like" evidence="5">
    <location>
        <begin position="21"/>
        <end position="123"/>
    </location>
</feature>
<evidence type="ECO:0000256" key="4">
    <source>
        <dbReference type="SAM" id="SignalP"/>
    </source>
</evidence>
<dbReference type="InParanoid" id="W5LZB5"/>
<dbReference type="Proteomes" id="UP000018468">
    <property type="component" value="Linkage group LG5"/>
</dbReference>
<accession>W5LZB5</accession>
<dbReference type="EMBL" id="AHAT01036819">
    <property type="status" value="NOT_ANNOTATED_CDS"/>
    <property type="molecule type" value="Genomic_DNA"/>
</dbReference>
<dbReference type="InterPro" id="IPR013783">
    <property type="entry name" value="Ig-like_fold"/>
</dbReference>
<reference evidence="7" key="1">
    <citation type="submission" date="2011-12" db="EMBL/GenBank/DDBJ databases">
        <title>The Draft Genome of Lepisosteus oculatus.</title>
        <authorList>
            <consortium name="The Broad Institute Genome Assembly &amp; Analysis Group"/>
            <consortium name="Computational R&amp;D Group"/>
            <consortium name="and Sequencing Platform"/>
            <person name="Di Palma F."/>
            <person name="Alfoldi J."/>
            <person name="Johnson J."/>
            <person name="Berlin A."/>
            <person name="Gnerre S."/>
            <person name="Jaffe D."/>
            <person name="MacCallum I."/>
            <person name="Young S."/>
            <person name="Walker B.J."/>
            <person name="Lander E.S."/>
            <person name="Lindblad-Toh K."/>
        </authorList>
    </citation>
    <scope>NUCLEOTIDE SEQUENCE [LARGE SCALE GENOMIC DNA]</scope>
</reference>
<reference evidence="6" key="3">
    <citation type="submission" date="2025-09" db="UniProtKB">
        <authorList>
            <consortium name="Ensembl"/>
        </authorList>
    </citation>
    <scope>IDENTIFICATION</scope>
</reference>
<dbReference type="eggNOG" id="ENOG502SQQV">
    <property type="taxonomic scope" value="Eukaryota"/>
</dbReference>
<dbReference type="GO" id="GO:0019814">
    <property type="term" value="C:immunoglobulin complex"/>
    <property type="evidence" value="ECO:0007669"/>
    <property type="project" value="UniProtKB-KW"/>
</dbReference>
<dbReference type="InterPro" id="IPR050199">
    <property type="entry name" value="IgHV"/>
</dbReference>
<dbReference type="PROSITE" id="PS50835">
    <property type="entry name" value="IG_LIKE"/>
    <property type="match status" value="1"/>
</dbReference>
<dbReference type="AlphaFoldDB" id="W5LZB5"/>
<dbReference type="InterPro" id="IPR013106">
    <property type="entry name" value="Ig_V-set"/>
</dbReference>
<feature type="signal peptide" evidence="4">
    <location>
        <begin position="1"/>
        <end position="21"/>
    </location>
</feature>
<dbReference type="GO" id="GO:0016064">
    <property type="term" value="P:immunoglobulin mediated immune response"/>
    <property type="evidence" value="ECO:0000318"/>
    <property type="project" value="GO_Central"/>
</dbReference>
<dbReference type="GO" id="GO:0005576">
    <property type="term" value="C:extracellular region"/>
    <property type="evidence" value="ECO:0007669"/>
    <property type="project" value="UniProtKB-ARBA"/>
</dbReference>
<sequence>MNMSLLFFTSTAFLLLSCVSSDIVLTQSGPQTKKPGKSATLSCTFSGFTLSGSGYYAGWVRQDPGKPLEWLGMIRGDKAYTYYADSVKGRFTVSVDSSSKSYLEMSSLKTEDTAVYYCARDSQ</sequence>
<evidence type="ECO:0000256" key="3">
    <source>
        <dbReference type="ARBA" id="ARBA00043265"/>
    </source>
</evidence>
<proteinExistence type="predicted"/>
<dbReference type="SMART" id="SM00406">
    <property type="entry name" value="IGv"/>
    <property type="match status" value="1"/>
</dbReference>
<evidence type="ECO:0000259" key="5">
    <source>
        <dbReference type="PROSITE" id="PS50835"/>
    </source>
</evidence>
<dbReference type="InterPro" id="IPR007110">
    <property type="entry name" value="Ig-like_dom"/>
</dbReference>
<evidence type="ECO:0000256" key="1">
    <source>
        <dbReference type="ARBA" id="ARBA00022859"/>
    </source>
</evidence>
<dbReference type="GeneTree" id="ENSGT01150000286938"/>
<keyword evidence="4" id="KW-0732">Signal</keyword>
<dbReference type="GO" id="GO:0003823">
    <property type="term" value="F:antigen binding"/>
    <property type="evidence" value="ECO:0000318"/>
    <property type="project" value="GO_Central"/>
</dbReference>
<dbReference type="SUPFAM" id="SSF48726">
    <property type="entry name" value="Immunoglobulin"/>
    <property type="match status" value="1"/>
</dbReference>
<dbReference type="InterPro" id="IPR036179">
    <property type="entry name" value="Ig-like_dom_sf"/>
</dbReference>
<dbReference type="STRING" id="7918.ENSLOCP00000001472"/>
<dbReference type="Ensembl" id="ENSLOCT00000001477.1">
    <property type="protein sequence ID" value="ENSLOCP00000001472.1"/>
    <property type="gene ID" value="ENSLOCG00000001299.1"/>
</dbReference>
<keyword evidence="1" id="KW-0391">Immunity</keyword>
<dbReference type="Bgee" id="ENSLOCG00000001299">
    <property type="expression patterns" value="Expressed in bone element and 7 other cell types or tissues"/>
</dbReference>
<name>W5LZB5_LEPOC</name>